<evidence type="ECO:0000313" key="2">
    <source>
        <dbReference type="EMBL" id="KAE9605339.1"/>
    </source>
</evidence>
<dbReference type="Proteomes" id="UP000447434">
    <property type="component" value="Chromosome 10"/>
</dbReference>
<feature type="transmembrane region" description="Helical" evidence="1">
    <location>
        <begin position="6"/>
        <end position="29"/>
    </location>
</feature>
<evidence type="ECO:0000256" key="1">
    <source>
        <dbReference type="SAM" id="Phobius"/>
    </source>
</evidence>
<dbReference type="EMBL" id="WOCE01000010">
    <property type="protein sequence ID" value="KAE9605339.1"/>
    <property type="molecule type" value="Genomic_DNA"/>
</dbReference>
<name>A0A6A4PVD7_LUPAL</name>
<comment type="caution">
    <text evidence="2">The sequence shown here is derived from an EMBL/GenBank/DDBJ whole genome shotgun (WGS) entry which is preliminary data.</text>
</comment>
<proteinExistence type="predicted"/>
<keyword evidence="1" id="KW-1133">Transmembrane helix</keyword>
<organism evidence="2 3">
    <name type="scientific">Lupinus albus</name>
    <name type="common">White lupine</name>
    <name type="synonym">Lupinus termis</name>
    <dbReference type="NCBI Taxonomy" id="3870"/>
    <lineage>
        <taxon>Eukaryota</taxon>
        <taxon>Viridiplantae</taxon>
        <taxon>Streptophyta</taxon>
        <taxon>Embryophyta</taxon>
        <taxon>Tracheophyta</taxon>
        <taxon>Spermatophyta</taxon>
        <taxon>Magnoliopsida</taxon>
        <taxon>eudicotyledons</taxon>
        <taxon>Gunneridae</taxon>
        <taxon>Pentapetalae</taxon>
        <taxon>rosids</taxon>
        <taxon>fabids</taxon>
        <taxon>Fabales</taxon>
        <taxon>Fabaceae</taxon>
        <taxon>Papilionoideae</taxon>
        <taxon>50 kb inversion clade</taxon>
        <taxon>genistoids sensu lato</taxon>
        <taxon>core genistoids</taxon>
        <taxon>Genisteae</taxon>
        <taxon>Lupinus</taxon>
    </lineage>
</organism>
<dbReference type="AlphaFoldDB" id="A0A6A4PVD7"/>
<evidence type="ECO:0000313" key="3">
    <source>
        <dbReference type="Proteomes" id="UP000447434"/>
    </source>
</evidence>
<keyword evidence="1" id="KW-0472">Membrane</keyword>
<accession>A0A6A4PVD7</accession>
<protein>
    <submittedName>
        <fullName evidence="2">Uncharacterized protein</fullName>
    </submittedName>
</protein>
<reference evidence="3" key="1">
    <citation type="journal article" date="2020" name="Nat. Commun.">
        <title>Genome sequence of the cluster root forming white lupin.</title>
        <authorList>
            <person name="Hufnagel B."/>
            <person name="Marques A."/>
            <person name="Soriano A."/>
            <person name="Marques L."/>
            <person name="Divol F."/>
            <person name="Doumas P."/>
            <person name="Sallet E."/>
            <person name="Mancinotti D."/>
            <person name="Carrere S."/>
            <person name="Marande W."/>
            <person name="Arribat S."/>
            <person name="Keller J."/>
            <person name="Huneau C."/>
            <person name="Blein T."/>
            <person name="Aime D."/>
            <person name="Laguerre M."/>
            <person name="Taylor J."/>
            <person name="Schubert V."/>
            <person name="Nelson M."/>
            <person name="Geu-Flores F."/>
            <person name="Crespi M."/>
            <person name="Gallardo-Guerrero K."/>
            <person name="Delaux P.-M."/>
            <person name="Salse J."/>
            <person name="Berges H."/>
            <person name="Guyot R."/>
            <person name="Gouzy J."/>
            <person name="Peret B."/>
        </authorList>
    </citation>
    <scope>NUCLEOTIDE SEQUENCE [LARGE SCALE GENOMIC DNA]</scope>
    <source>
        <strain evidence="3">cv. Amiga</strain>
    </source>
</reference>
<keyword evidence="3" id="KW-1185">Reference proteome</keyword>
<sequence>MFRVVIYTHIYIHIYIYIYMCVYVYIYMYDVSSVVNFMKYTNSQPMLYRILCVF</sequence>
<keyword evidence="1" id="KW-0812">Transmembrane</keyword>
<gene>
    <name evidence="2" type="ORF">Lalb_Chr10g0096261</name>
</gene>